<reference evidence="1 2" key="1">
    <citation type="submission" date="2022-08" db="EMBL/GenBank/DDBJ databases">
        <title>Reclassification of Massilia species as members of the genera Telluria, Duganella, Pseudoduganella, Mokoshia gen. nov. and Zemynaea gen. nov. using orthogonal and non-orthogonal genome-based approaches.</title>
        <authorList>
            <person name="Bowman J.P."/>
        </authorList>
    </citation>
    <scope>NUCLEOTIDE SEQUENCE [LARGE SCALE GENOMIC DNA]</scope>
    <source>
        <strain evidence="1 2">JCM 31661</strain>
    </source>
</reference>
<organism evidence="1 2">
    <name type="scientific">Massilia agri</name>
    <dbReference type="NCBI Taxonomy" id="1886785"/>
    <lineage>
        <taxon>Bacteria</taxon>
        <taxon>Pseudomonadati</taxon>
        <taxon>Pseudomonadota</taxon>
        <taxon>Betaproteobacteria</taxon>
        <taxon>Burkholderiales</taxon>
        <taxon>Oxalobacteraceae</taxon>
        <taxon>Telluria group</taxon>
        <taxon>Massilia</taxon>
    </lineage>
</organism>
<dbReference type="EMBL" id="JANUHA010000004">
    <property type="protein sequence ID" value="MCS0596100.1"/>
    <property type="molecule type" value="Genomic_DNA"/>
</dbReference>
<evidence type="ECO:0000313" key="2">
    <source>
        <dbReference type="Proteomes" id="UP001206572"/>
    </source>
</evidence>
<name>A0ABT2AJA2_9BURK</name>
<proteinExistence type="predicted"/>
<protein>
    <recommendedName>
        <fullName evidence="3">Cytoplasmic protein</fullName>
    </recommendedName>
</protein>
<gene>
    <name evidence="1" type="ORF">NX780_07020</name>
</gene>
<keyword evidence="2" id="KW-1185">Reference proteome</keyword>
<sequence length="46" mass="4953">MRDGTSEPCWCTALPPAVPVPLEKVGCWCPTCLRAHIAAELAKRSS</sequence>
<dbReference type="Proteomes" id="UP001206572">
    <property type="component" value="Unassembled WGS sequence"/>
</dbReference>
<evidence type="ECO:0008006" key="3">
    <source>
        <dbReference type="Google" id="ProtNLM"/>
    </source>
</evidence>
<comment type="caution">
    <text evidence="1">The sequence shown here is derived from an EMBL/GenBank/DDBJ whole genome shotgun (WGS) entry which is preliminary data.</text>
</comment>
<accession>A0ABT2AJA2</accession>
<evidence type="ECO:0000313" key="1">
    <source>
        <dbReference type="EMBL" id="MCS0596100.1"/>
    </source>
</evidence>